<evidence type="ECO:0000256" key="2">
    <source>
        <dbReference type="ARBA" id="ARBA00022617"/>
    </source>
</evidence>
<proteinExistence type="predicted"/>
<dbReference type="GO" id="GO:0020037">
    <property type="term" value="F:heme binding"/>
    <property type="evidence" value="ECO:0007669"/>
    <property type="project" value="InterPro"/>
</dbReference>
<evidence type="ECO:0000256" key="9">
    <source>
        <dbReference type="PIRSR" id="PIRSR000294-2"/>
    </source>
</evidence>
<dbReference type="GO" id="GO:0042597">
    <property type="term" value="C:periplasmic space"/>
    <property type="evidence" value="ECO:0007669"/>
    <property type="project" value="UniProtKB-SubCell"/>
</dbReference>
<feature type="signal peptide" evidence="10">
    <location>
        <begin position="1"/>
        <end position="26"/>
    </location>
</feature>
<comment type="cofactor">
    <cofactor evidence="8">
        <name>heme</name>
        <dbReference type="ChEBI" id="CHEBI:30413"/>
    </cofactor>
    <text evidence="8">Binds 2 heme groups.</text>
</comment>
<feature type="chain" id="PRO_5031329821" evidence="10">
    <location>
        <begin position="27"/>
        <end position="316"/>
    </location>
</feature>
<dbReference type="GO" id="GO:0046872">
    <property type="term" value="F:metal ion binding"/>
    <property type="evidence" value="ECO:0007669"/>
    <property type="project" value="UniProtKB-KW"/>
</dbReference>
<dbReference type="InterPro" id="IPR004852">
    <property type="entry name" value="Di-haem_cyt_c_peroxidsae"/>
</dbReference>
<keyword evidence="6 12" id="KW-0560">Oxidoreductase</keyword>
<dbReference type="EC" id="1.11.1.5" evidence="12"/>
<dbReference type="AlphaFoldDB" id="A0A7X6BAV4"/>
<dbReference type="GO" id="GO:0004130">
    <property type="term" value="F:cytochrome-c peroxidase activity"/>
    <property type="evidence" value="ECO:0007669"/>
    <property type="project" value="UniProtKB-EC"/>
</dbReference>
<gene>
    <name evidence="12" type="ORF">GGR89_000100</name>
</gene>
<dbReference type="Gene3D" id="1.10.760.10">
    <property type="entry name" value="Cytochrome c-like domain"/>
    <property type="match status" value="2"/>
</dbReference>
<dbReference type="Pfam" id="PF00034">
    <property type="entry name" value="Cytochrom_C"/>
    <property type="match status" value="1"/>
</dbReference>
<dbReference type="PANTHER" id="PTHR30600">
    <property type="entry name" value="CYTOCHROME C PEROXIDASE-RELATED"/>
    <property type="match status" value="1"/>
</dbReference>
<organism evidence="12 13">
    <name type="scientific">Sphingomonas trueperi</name>
    <dbReference type="NCBI Taxonomy" id="53317"/>
    <lineage>
        <taxon>Bacteria</taxon>
        <taxon>Pseudomonadati</taxon>
        <taxon>Pseudomonadota</taxon>
        <taxon>Alphaproteobacteria</taxon>
        <taxon>Sphingomonadales</taxon>
        <taxon>Sphingomonadaceae</taxon>
        <taxon>Sphingomonas</taxon>
    </lineage>
</organism>
<feature type="binding site" description="axial binding residue" evidence="9">
    <location>
        <position position="217"/>
    </location>
    <ligand>
        <name>heme c</name>
        <dbReference type="ChEBI" id="CHEBI:61717"/>
        <label>2</label>
    </ligand>
    <ligandPart>
        <name>Fe</name>
        <dbReference type="ChEBI" id="CHEBI:18248"/>
    </ligandPart>
</feature>
<evidence type="ECO:0000256" key="10">
    <source>
        <dbReference type="SAM" id="SignalP"/>
    </source>
</evidence>
<evidence type="ECO:0000313" key="12">
    <source>
        <dbReference type="EMBL" id="NJB95808.1"/>
    </source>
</evidence>
<evidence type="ECO:0000256" key="1">
    <source>
        <dbReference type="ARBA" id="ARBA00004418"/>
    </source>
</evidence>
<keyword evidence="7 9" id="KW-0408">Iron</keyword>
<keyword evidence="12" id="KW-0575">Peroxidase</keyword>
<dbReference type="PROSITE" id="PS51007">
    <property type="entry name" value="CYTC"/>
    <property type="match status" value="1"/>
</dbReference>
<dbReference type="Proteomes" id="UP000531251">
    <property type="component" value="Unassembled WGS sequence"/>
</dbReference>
<comment type="PTM">
    <text evidence="8">Binds 2 heme groups per subunit.</text>
</comment>
<dbReference type="InterPro" id="IPR009056">
    <property type="entry name" value="Cyt_c-like_dom"/>
</dbReference>
<feature type="binding site" description="covalent" evidence="8">
    <location>
        <position position="70"/>
    </location>
    <ligand>
        <name>heme c</name>
        <dbReference type="ChEBI" id="CHEBI:61717"/>
        <label>1</label>
    </ligand>
</feature>
<dbReference type="InterPro" id="IPR036909">
    <property type="entry name" value="Cyt_c-like_dom_sf"/>
</dbReference>
<evidence type="ECO:0000313" key="13">
    <source>
        <dbReference type="Proteomes" id="UP000531251"/>
    </source>
</evidence>
<dbReference type="InterPro" id="IPR026259">
    <property type="entry name" value="MauG/Cytc_peroxidase"/>
</dbReference>
<evidence type="ECO:0000256" key="6">
    <source>
        <dbReference type="ARBA" id="ARBA00023002"/>
    </source>
</evidence>
<evidence type="ECO:0000256" key="7">
    <source>
        <dbReference type="ARBA" id="ARBA00023004"/>
    </source>
</evidence>
<protein>
    <submittedName>
        <fullName evidence="12">Cytochrome c peroxidase</fullName>
        <ecNumber evidence="12">1.11.1.5</ecNumber>
    </submittedName>
</protein>
<accession>A0A7X6BAV4</accession>
<sequence>MRRGLLVRTCAGLAGAATLGIGAALAAQWVVQDEPITPLPPAPAIAPAKLALGALLFRDPRLSQRQTVSCNSCHDLGTNGASNRNFDVAQNGGALRMNTLTVFNAALNYRFNWRGRRETFERFTAQVLDDPALMGAANGVAVARLRRDPAMVARFRAVYGRHIDEAALVDALAAYQRSLVTPGARFDRWLAGDDRALSAQERRGYARFKALGCVSCHQGVNVGGNLMQRHGVFHPIGSADPVLVRVPSLRNVAATAPYFHDGSAPTLRHAVRAMGRAQLDLALSPQDVDDIVAFLGTLTGTYQGRPIRPPAPGSRR</sequence>
<keyword evidence="3 9" id="KW-0479">Metal-binding</keyword>
<evidence type="ECO:0000259" key="11">
    <source>
        <dbReference type="PROSITE" id="PS51007"/>
    </source>
</evidence>
<reference evidence="12 13" key="1">
    <citation type="submission" date="2020-03" db="EMBL/GenBank/DDBJ databases">
        <title>Genomic Encyclopedia of Type Strains, Phase IV (KMG-IV): sequencing the most valuable type-strain genomes for metagenomic binning, comparative biology and taxonomic classification.</title>
        <authorList>
            <person name="Goeker M."/>
        </authorList>
    </citation>
    <scope>NUCLEOTIDE SEQUENCE [LARGE SCALE GENOMIC DNA]</scope>
    <source>
        <strain evidence="12 13">DSM 7225</strain>
    </source>
</reference>
<dbReference type="Pfam" id="PF03150">
    <property type="entry name" value="CCP_MauG"/>
    <property type="match status" value="1"/>
</dbReference>
<dbReference type="EMBL" id="JAATJB010000001">
    <property type="protein sequence ID" value="NJB95808.1"/>
    <property type="molecule type" value="Genomic_DNA"/>
</dbReference>
<comment type="subcellular location">
    <subcellularLocation>
        <location evidence="1">Periplasm</location>
    </subcellularLocation>
</comment>
<dbReference type="RefSeq" id="WP_241217889.1">
    <property type="nucleotide sequence ID" value="NZ_BAAADY010000035.1"/>
</dbReference>
<feature type="binding site" description="axial binding residue" evidence="9">
    <location>
        <position position="274"/>
    </location>
    <ligand>
        <name>heme c</name>
        <dbReference type="ChEBI" id="CHEBI:61717"/>
        <label>2</label>
    </ligand>
    <ligandPart>
        <name>Fe</name>
        <dbReference type="ChEBI" id="CHEBI:18248"/>
    </ligandPart>
</feature>
<keyword evidence="5" id="KW-0574">Periplasm</keyword>
<dbReference type="SUPFAM" id="SSF46626">
    <property type="entry name" value="Cytochrome c"/>
    <property type="match status" value="2"/>
</dbReference>
<feature type="domain" description="Cytochrome c" evidence="11">
    <location>
        <begin position="199"/>
        <end position="299"/>
    </location>
</feature>
<feature type="binding site" description="axial binding residue" evidence="9">
    <location>
        <position position="74"/>
    </location>
    <ligand>
        <name>heme c</name>
        <dbReference type="ChEBI" id="CHEBI:61717"/>
        <label>1</label>
    </ligand>
    <ligandPart>
        <name>Fe</name>
        <dbReference type="ChEBI" id="CHEBI:18248"/>
    </ligandPart>
</feature>
<keyword evidence="13" id="KW-1185">Reference proteome</keyword>
<dbReference type="PIRSF" id="PIRSF000294">
    <property type="entry name" value="Cytochrome-c_peroxidase"/>
    <property type="match status" value="1"/>
</dbReference>
<comment type="caution">
    <text evidence="12">The sequence shown here is derived from an EMBL/GenBank/DDBJ whole genome shotgun (WGS) entry which is preliminary data.</text>
</comment>
<name>A0A7X6BAV4_9SPHN</name>
<keyword evidence="4 10" id="KW-0732">Signal</keyword>
<feature type="binding site" description="covalent" evidence="8">
    <location>
        <position position="73"/>
    </location>
    <ligand>
        <name>heme c</name>
        <dbReference type="ChEBI" id="CHEBI:61717"/>
        <label>1</label>
    </ligand>
</feature>
<evidence type="ECO:0000256" key="5">
    <source>
        <dbReference type="ARBA" id="ARBA00022764"/>
    </source>
</evidence>
<feature type="binding site" description="covalent" evidence="8">
    <location>
        <position position="213"/>
    </location>
    <ligand>
        <name>heme c</name>
        <dbReference type="ChEBI" id="CHEBI:61717"/>
        <label>2</label>
    </ligand>
</feature>
<evidence type="ECO:0000256" key="4">
    <source>
        <dbReference type="ARBA" id="ARBA00022729"/>
    </source>
</evidence>
<keyword evidence="2 8" id="KW-0349">Heme</keyword>
<dbReference type="PANTHER" id="PTHR30600:SF7">
    <property type="entry name" value="CYTOCHROME C PEROXIDASE-RELATED"/>
    <property type="match status" value="1"/>
</dbReference>
<dbReference type="GO" id="GO:0009055">
    <property type="term" value="F:electron transfer activity"/>
    <property type="evidence" value="ECO:0007669"/>
    <property type="project" value="InterPro"/>
</dbReference>
<dbReference type="InterPro" id="IPR051395">
    <property type="entry name" value="Cytochrome_c_Peroxidase/MauG"/>
</dbReference>
<evidence type="ECO:0000256" key="3">
    <source>
        <dbReference type="ARBA" id="ARBA00022723"/>
    </source>
</evidence>
<evidence type="ECO:0000256" key="8">
    <source>
        <dbReference type="PIRSR" id="PIRSR000294-1"/>
    </source>
</evidence>
<feature type="binding site" description="covalent" evidence="8">
    <location>
        <position position="216"/>
    </location>
    <ligand>
        <name>heme c</name>
        <dbReference type="ChEBI" id="CHEBI:61717"/>
        <label>2</label>
    </ligand>
</feature>